<reference evidence="3 4" key="1">
    <citation type="journal article" date="2019" name="Int. J. Syst. Evol. Microbiol.">
        <title>The Global Catalogue of Microorganisms (GCM) 10K type strain sequencing project: providing services to taxonomists for standard genome sequencing and annotation.</title>
        <authorList>
            <consortium name="The Broad Institute Genomics Platform"/>
            <consortium name="The Broad Institute Genome Sequencing Center for Infectious Disease"/>
            <person name="Wu L."/>
            <person name="Ma J."/>
        </authorList>
    </citation>
    <scope>NUCLEOTIDE SEQUENCE [LARGE SCALE GENOMIC DNA]</scope>
    <source>
        <strain evidence="3 4">CGMCC 1.12285</strain>
    </source>
</reference>
<evidence type="ECO:0000256" key="1">
    <source>
        <dbReference type="SAM" id="MobiDB-lite"/>
    </source>
</evidence>
<dbReference type="AlphaFoldDB" id="A0ABD6B1R0"/>
<comment type="caution">
    <text evidence="3">The sequence shown here is derived from an EMBL/GenBank/DDBJ whole genome shotgun (WGS) entry which is preliminary data.</text>
</comment>
<keyword evidence="2" id="KW-0472">Membrane</keyword>
<sequence>MLLQIPGGPELLIIFLVMALLVGVPVVLAALFLFVRFVGRDDDSDEIAELKGRIEELEAEVAADNEAAGDEVAVEDERSEAGKRRERSERRETASEASGEERPASS</sequence>
<keyword evidence="2" id="KW-0812">Transmembrane</keyword>
<feature type="compositionally biased region" description="Acidic residues" evidence="1">
    <location>
        <begin position="64"/>
        <end position="74"/>
    </location>
</feature>
<organism evidence="3 4">
    <name type="scientific">Halolamina salina</name>
    <dbReference type="NCBI Taxonomy" id="1220023"/>
    <lineage>
        <taxon>Archaea</taxon>
        <taxon>Methanobacteriati</taxon>
        <taxon>Methanobacteriota</taxon>
        <taxon>Stenosarchaea group</taxon>
        <taxon>Halobacteria</taxon>
        <taxon>Halobacteriales</taxon>
        <taxon>Haloferacaceae</taxon>
    </lineage>
</organism>
<evidence type="ECO:0000313" key="4">
    <source>
        <dbReference type="Proteomes" id="UP001597111"/>
    </source>
</evidence>
<evidence type="ECO:0000256" key="2">
    <source>
        <dbReference type="SAM" id="Phobius"/>
    </source>
</evidence>
<evidence type="ECO:0008006" key="5">
    <source>
        <dbReference type="Google" id="ProtNLM"/>
    </source>
</evidence>
<feature type="compositionally biased region" description="Basic and acidic residues" evidence="1">
    <location>
        <begin position="75"/>
        <end position="106"/>
    </location>
</feature>
<feature type="non-terminal residue" evidence="3">
    <location>
        <position position="106"/>
    </location>
</feature>
<dbReference type="RefSeq" id="WP_379817840.1">
    <property type="nucleotide sequence ID" value="NZ_JBHUDH010000011.1"/>
</dbReference>
<gene>
    <name evidence="3" type="ORF">ACFR9S_01305</name>
</gene>
<name>A0ABD6B1R0_9EURY</name>
<dbReference type="EMBL" id="JBHUDH010000011">
    <property type="protein sequence ID" value="MFD1524939.1"/>
    <property type="molecule type" value="Genomic_DNA"/>
</dbReference>
<dbReference type="Proteomes" id="UP001597111">
    <property type="component" value="Unassembled WGS sequence"/>
</dbReference>
<keyword evidence="4" id="KW-1185">Reference proteome</keyword>
<evidence type="ECO:0000313" key="3">
    <source>
        <dbReference type="EMBL" id="MFD1524939.1"/>
    </source>
</evidence>
<proteinExistence type="predicted"/>
<feature type="region of interest" description="Disordered" evidence="1">
    <location>
        <begin position="64"/>
        <end position="106"/>
    </location>
</feature>
<keyword evidence="2" id="KW-1133">Transmembrane helix</keyword>
<feature type="transmembrane region" description="Helical" evidence="2">
    <location>
        <begin position="12"/>
        <end position="35"/>
    </location>
</feature>
<protein>
    <recommendedName>
        <fullName evidence="5">Sec-independent protein translocase protein TatA</fullName>
    </recommendedName>
</protein>
<accession>A0ABD6B1R0</accession>